<feature type="region of interest" description="Disordered" evidence="1">
    <location>
        <begin position="118"/>
        <end position="139"/>
    </location>
</feature>
<organism evidence="2 3">
    <name type="scientific">Patella caerulea</name>
    <name type="common">Rayed Mediterranean limpet</name>
    <dbReference type="NCBI Taxonomy" id="87958"/>
    <lineage>
        <taxon>Eukaryota</taxon>
        <taxon>Metazoa</taxon>
        <taxon>Spiralia</taxon>
        <taxon>Lophotrochozoa</taxon>
        <taxon>Mollusca</taxon>
        <taxon>Gastropoda</taxon>
        <taxon>Patellogastropoda</taxon>
        <taxon>Patelloidea</taxon>
        <taxon>Patellidae</taxon>
        <taxon>Patella</taxon>
    </lineage>
</organism>
<evidence type="ECO:0000256" key="1">
    <source>
        <dbReference type="SAM" id="MobiDB-lite"/>
    </source>
</evidence>
<sequence>MKTYWLLSKNEDGIDNYPPKCPFTAVFEDMDTLDVGDDIEDGRVSSRTMYSPVSFEDVSKNIVGSPHGSPISKNTPTKHTTDLKTVHSNPSHHISCLQDTDGHIVKDANGDLTASKYIGSPPNCPYSSHSSYSEKRNRQSSLVKRNSIILPTPFNLSTPVKQNNILNNNDKMSCPLAIDEPLSKSEFVKETQESPTKNKEVNQMIKNELRAPPKTSKPTYGEGVKKEGSEKPKSQTCTVL</sequence>
<dbReference type="AlphaFoldDB" id="A0AAN8KCI5"/>
<accession>A0AAN8KCI5</accession>
<protein>
    <submittedName>
        <fullName evidence="2">Uncharacterized protein</fullName>
    </submittedName>
</protein>
<feature type="compositionally biased region" description="Basic and acidic residues" evidence="1">
    <location>
        <begin position="187"/>
        <end position="200"/>
    </location>
</feature>
<feature type="region of interest" description="Disordered" evidence="1">
    <location>
        <begin position="187"/>
        <end position="240"/>
    </location>
</feature>
<proteinExistence type="predicted"/>
<evidence type="ECO:0000313" key="3">
    <source>
        <dbReference type="Proteomes" id="UP001347796"/>
    </source>
</evidence>
<keyword evidence="3" id="KW-1185">Reference proteome</keyword>
<dbReference type="Proteomes" id="UP001347796">
    <property type="component" value="Unassembled WGS sequence"/>
</dbReference>
<evidence type="ECO:0000313" key="2">
    <source>
        <dbReference type="EMBL" id="KAK6191010.1"/>
    </source>
</evidence>
<dbReference type="EMBL" id="JAZGQO010000002">
    <property type="protein sequence ID" value="KAK6191010.1"/>
    <property type="molecule type" value="Genomic_DNA"/>
</dbReference>
<comment type="caution">
    <text evidence="2">The sequence shown here is derived from an EMBL/GenBank/DDBJ whole genome shotgun (WGS) entry which is preliminary data.</text>
</comment>
<name>A0AAN8KCI5_PATCE</name>
<feature type="compositionally biased region" description="Basic and acidic residues" evidence="1">
    <location>
        <begin position="223"/>
        <end position="233"/>
    </location>
</feature>
<reference evidence="2 3" key="1">
    <citation type="submission" date="2024-01" db="EMBL/GenBank/DDBJ databases">
        <title>The genome of the rayed Mediterranean limpet Patella caerulea (Linnaeus, 1758).</title>
        <authorList>
            <person name="Anh-Thu Weber A."/>
            <person name="Halstead-Nussloch G."/>
        </authorList>
    </citation>
    <scope>NUCLEOTIDE SEQUENCE [LARGE SCALE GENOMIC DNA]</scope>
    <source>
        <strain evidence="2">AATW-2023a</strain>
        <tissue evidence="2">Whole specimen</tissue>
    </source>
</reference>
<gene>
    <name evidence="2" type="ORF">SNE40_002760</name>
</gene>